<sequence>MEQHISDLNGSHDNKHITIRALRRGSRNVISTLLNPIKIIPNDKGLPRDWQGLAELCGISGEKIPSLQQDPDPSNKVLHLWSEEDKNESTIDKFIIYLEELDRFDVIEDISPLIEEDINYFKQNTSEFSSKYPDLDSDKYILTIDDVNRRSEGLEPQTYDAIVLFADDDIDFATELIETMENKYNLKLCVKGRDLVGGRFEHESVIKLISERCRRLVVILSPAFLDSPTNQFFYSFAQAIGMEQRQRKIVPCLYKNCGKLPAEFSCYVILDYERTNKVWKNFWYKLYSSIRTLETTPAAMENVNLISASTSDCRSSSQYNPSSDRFLLNPEQENASADSSRSSNQVKFKIMGDLDSIQNKKIMPEECASGSNSANSPAYPEKKQETTRLFISVLKKL</sequence>
<dbReference type="PROSITE" id="PS50017">
    <property type="entry name" value="DEATH_DOMAIN"/>
    <property type="match status" value="1"/>
</dbReference>
<dbReference type="Gene3D" id="1.10.533.10">
    <property type="entry name" value="Death Domain, Fas"/>
    <property type="match status" value="1"/>
</dbReference>
<dbReference type="GO" id="GO:0034142">
    <property type="term" value="P:toll-like receptor 4 signaling pathway"/>
    <property type="evidence" value="ECO:0007669"/>
    <property type="project" value="TreeGrafter"/>
</dbReference>
<dbReference type="PROSITE" id="PS50104">
    <property type="entry name" value="TIR"/>
    <property type="match status" value="1"/>
</dbReference>
<dbReference type="GO" id="GO:0002755">
    <property type="term" value="P:MyD88-dependent toll-like receptor signaling pathway"/>
    <property type="evidence" value="ECO:0007669"/>
    <property type="project" value="InterPro"/>
</dbReference>
<proteinExistence type="predicted"/>
<evidence type="ECO:0000256" key="1">
    <source>
        <dbReference type="ARBA" id="ARBA00004496"/>
    </source>
</evidence>
<dbReference type="SUPFAM" id="SSF47986">
    <property type="entry name" value="DEATH domain"/>
    <property type="match status" value="1"/>
</dbReference>
<dbReference type="GO" id="GO:0045087">
    <property type="term" value="P:innate immune response"/>
    <property type="evidence" value="ECO:0007669"/>
    <property type="project" value="TreeGrafter"/>
</dbReference>
<comment type="subcellular location">
    <subcellularLocation>
        <location evidence="1">Cytoplasm</location>
    </subcellularLocation>
</comment>
<dbReference type="InterPro" id="IPR000157">
    <property type="entry name" value="TIR_dom"/>
</dbReference>
<dbReference type="Gene3D" id="3.40.50.10140">
    <property type="entry name" value="Toll/interleukin-1 receptor homology (TIR) domain"/>
    <property type="match status" value="1"/>
</dbReference>
<dbReference type="InterPro" id="IPR035897">
    <property type="entry name" value="Toll_tir_struct_dom_sf"/>
</dbReference>
<evidence type="ECO:0000259" key="4">
    <source>
        <dbReference type="PROSITE" id="PS50017"/>
    </source>
</evidence>
<dbReference type="PANTHER" id="PTHR15079">
    <property type="entry name" value="MYD88"/>
    <property type="match status" value="1"/>
</dbReference>
<organism evidence="6">
    <name type="scientific">Anoplophora glabripennis</name>
    <name type="common">Asian longhorn beetle</name>
    <name type="synonym">Anoplophora nobilis</name>
    <dbReference type="NCBI Taxonomy" id="217634"/>
    <lineage>
        <taxon>Eukaryota</taxon>
        <taxon>Metazoa</taxon>
        <taxon>Ecdysozoa</taxon>
        <taxon>Arthropoda</taxon>
        <taxon>Hexapoda</taxon>
        <taxon>Insecta</taxon>
        <taxon>Pterygota</taxon>
        <taxon>Neoptera</taxon>
        <taxon>Endopterygota</taxon>
        <taxon>Coleoptera</taxon>
        <taxon>Polyphaga</taxon>
        <taxon>Cucujiformia</taxon>
        <taxon>Chrysomeloidea</taxon>
        <taxon>Cerambycidae</taxon>
        <taxon>Lamiinae</taxon>
        <taxon>Lamiini</taxon>
        <taxon>Anoplophora</taxon>
    </lineage>
</organism>
<dbReference type="GO" id="GO:0005737">
    <property type="term" value="C:cytoplasm"/>
    <property type="evidence" value="ECO:0007669"/>
    <property type="project" value="UniProtKB-SubCell"/>
</dbReference>
<dbReference type="GO" id="GO:0035325">
    <property type="term" value="F:Toll-like receptor binding"/>
    <property type="evidence" value="ECO:0007669"/>
    <property type="project" value="TreeGrafter"/>
</dbReference>
<dbReference type="EMBL" id="GALX01004336">
    <property type="protein sequence ID" value="JAB64130.1"/>
    <property type="molecule type" value="Transcribed_RNA"/>
</dbReference>
<dbReference type="Pfam" id="PF01582">
    <property type="entry name" value="TIR"/>
    <property type="match status" value="1"/>
</dbReference>
<dbReference type="GO" id="GO:0050830">
    <property type="term" value="P:defense response to Gram-positive bacterium"/>
    <property type="evidence" value="ECO:0007669"/>
    <property type="project" value="TreeGrafter"/>
</dbReference>
<dbReference type="SMART" id="SM00255">
    <property type="entry name" value="TIR"/>
    <property type="match status" value="1"/>
</dbReference>
<dbReference type="InterPro" id="IPR017281">
    <property type="entry name" value="Myelin_different_resp_MyD88"/>
</dbReference>
<dbReference type="GO" id="GO:0008063">
    <property type="term" value="P:Toll signaling pathway"/>
    <property type="evidence" value="ECO:0007669"/>
    <property type="project" value="TreeGrafter"/>
</dbReference>
<dbReference type="GO" id="GO:0005886">
    <property type="term" value="C:plasma membrane"/>
    <property type="evidence" value="ECO:0007669"/>
    <property type="project" value="TreeGrafter"/>
</dbReference>
<evidence type="ECO:0000256" key="2">
    <source>
        <dbReference type="ARBA" id="ARBA00022490"/>
    </source>
</evidence>
<evidence type="ECO:0000313" key="6">
    <source>
        <dbReference type="EMBL" id="JAB64130.1"/>
    </source>
</evidence>
<dbReference type="SUPFAM" id="SSF52200">
    <property type="entry name" value="Toll/Interleukin receptor TIR domain"/>
    <property type="match status" value="1"/>
</dbReference>
<feature type="domain" description="TIR" evidence="5">
    <location>
        <begin position="157"/>
        <end position="286"/>
    </location>
</feature>
<dbReference type="AlphaFoldDB" id="V5G294"/>
<dbReference type="PANTHER" id="PTHR15079:SF3">
    <property type="entry name" value="MYELOID DIFFERENTIATION PRIMARY RESPONSE PROTEIN MYD88"/>
    <property type="match status" value="1"/>
</dbReference>
<evidence type="ECO:0000259" key="5">
    <source>
        <dbReference type="PROSITE" id="PS50104"/>
    </source>
</evidence>
<dbReference type="GO" id="GO:0070976">
    <property type="term" value="F:TIR domain binding"/>
    <property type="evidence" value="ECO:0007669"/>
    <property type="project" value="InterPro"/>
</dbReference>
<name>V5G294_ANOGL</name>
<evidence type="ECO:0000256" key="3">
    <source>
        <dbReference type="ARBA" id="ARBA00023198"/>
    </source>
</evidence>
<accession>V5G294</accession>
<dbReference type="InterPro" id="IPR011029">
    <property type="entry name" value="DEATH-like_dom_sf"/>
</dbReference>
<dbReference type="InterPro" id="IPR000488">
    <property type="entry name" value="Death_dom"/>
</dbReference>
<dbReference type="GO" id="GO:0043123">
    <property type="term" value="P:positive regulation of canonical NF-kappaB signal transduction"/>
    <property type="evidence" value="ECO:0007669"/>
    <property type="project" value="InterPro"/>
</dbReference>
<gene>
    <name evidence="6" type="primary">MYD88</name>
</gene>
<reference evidence="6" key="1">
    <citation type="submission" date="2013-07" db="EMBL/GenBank/DDBJ databases">
        <title>Midgut Transcriptome Profiling of Anoplphora glabripennis, a Lignocellulose Degrading, Wood-Boring Cerambycid.</title>
        <authorList>
            <person name="Scully E.D."/>
            <person name="Hoover K."/>
            <person name="Carlson J.E."/>
            <person name="Tien M."/>
            <person name="Geib S.M."/>
        </authorList>
    </citation>
    <scope>NUCLEOTIDE SEQUENCE</scope>
</reference>
<keyword evidence="3" id="KW-0395">Inflammatory response</keyword>
<feature type="domain" description="Death" evidence="4">
    <location>
        <begin position="49"/>
        <end position="114"/>
    </location>
</feature>
<keyword evidence="2" id="KW-0963">Cytoplasm</keyword>
<protein>
    <submittedName>
        <fullName evidence="6">Myeloid differentiation primary response protein MyD88</fullName>
    </submittedName>
</protein>
<dbReference type="Pfam" id="PF00531">
    <property type="entry name" value="Death"/>
    <property type="match status" value="1"/>
</dbReference>